<protein>
    <recommendedName>
        <fullName evidence="2">CoA transferase subunit A</fullName>
    </recommendedName>
</protein>
<sequence length="46" mass="5188">MQNKLMPLDRAVSEYIRDGDSVVLGACLESCIPFAVAHELVRREVR</sequence>
<name>A0A382WLT8_9ZZZZ</name>
<dbReference type="InterPro" id="IPR037171">
    <property type="entry name" value="NagB/RpiA_transferase-like"/>
</dbReference>
<proteinExistence type="predicted"/>
<dbReference type="AlphaFoldDB" id="A0A382WLT8"/>
<gene>
    <name evidence="1" type="ORF">METZ01_LOCUS412408</name>
</gene>
<dbReference type="SUPFAM" id="SSF100950">
    <property type="entry name" value="NagB/RpiA/CoA transferase-like"/>
    <property type="match status" value="1"/>
</dbReference>
<evidence type="ECO:0000313" key="1">
    <source>
        <dbReference type="EMBL" id="SVD59554.1"/>
    </source>
</evidence>
<dbReference type="EMBL" id="UINC01160740">
    <property type="protein sequence ID" value="SVD59554.1"/>
    <property type="molecule type" value="Genomic_DNA"/>
</dbReference>
<accession>A0A382WLT8</accession>
<dbReference type="Gene3D" id="3.40.1080.10">
    <property type="entry name" value="Glutaconate Coenzyme A-transferase"/>
    <property type="match status" value="1"/>
</dbReference>
<reference evidence="1" key="1">
    <citation type="submission" date="2018-05" db="EMBL/GenBank/DDBJ databases">
        <authorList>
            <person name="Lanie J.A."/>
            <person name="Ng W.-L."/>
            <person name="Kazmierczak K.M."/>
            <person name="Andrzejewski T.M."/>
            <person name="Davidsen T.M."/>
            <person name="Wayne K.J."/>
            <person name="Tettelin H."/>
            <person name="Glass J.I."/>
            <person name="Rusch D."/>
            <person name="Podicherti R."/>
            <person name="Tsui H.-C.T."/>
            <person name="Winkler M.E."/>
        </authorList>
    </citation>
    <scope>NUCLEOTIDE SEQUENCE</scope>
</reference>
<evidence type="ECO:0008006" key="2">
    <source>
        <dbReference type="Google" id="ProtNLM"/>
    </source>
</evidence>
<feature type="non-terminal residue" evidence="1">
    <location>
        <position position="46"/>
    </location>
</feature>
<organism evidence="1">
    <name type="scientific">marine metagenome</name>
    <dbReference type="NCBI Taxonomy" id="408172"/>
    <lineage>
        <taxon>unclassified sequences</taxon>
        <taxon>metagenomes</taxon>
        <taxon>ecological metagenomes</taxon>
    </lineage>
</organism>